<comment type="caution">
    <text evidence="1">The sequence shown here is derived from an EMBL/GenBank/DDBJ whole genome shotgun (WGS) entry which is preliminary data.</text>
</comment>
<protein>
    <submittedName>
        <fullName evidence="1">(Mediterranean fruit fly) hypothetical protein</fullName>
    </submittedName>
</protein>
<organism evidence="1 2">
    <name type="scientific">Ceratitis capitata</name>
    <name type="common">Mediterranean fruit fly</name>
    <name type="synonym">Tephritis capitata</name>
    <dbReference type="NCBI Taxonomy" id="7213"/>
    <lineage>
        <taxon>Eukaryota</taxon>
        <taxon>Metazoa</taxon>
        <taxon>Ecdysozoa</taxon>
        <taxon>Arthropoda</taxon>
        <taxon>Hexapoda</taxon>
        <taxon>Insecta</taxon>
        <taxon>Pterygota</taxon>
        <taxon>Neoptera</taxon>
        <taxon>Endopterygota</taxon>
        <taxon>Diptera</taxon>
        <taxon>Brachycera</taxon>
        <taxon>Muscomorpha</taxon>
        <taxon>Tephritoidea</taxon>
        <taxon>Tephritidae</taxon>
        <taxon>Ceratitis</taxon>
        <taxon>Ceratitis</taxon>
    </lineage>
</organism>
<gene>
    <name evidence="1" type="ORF">CCAP1982_LOCUS9175</name>
</gene>
<sequence length="157" mass="17722">MNPFKLNCLELKEYPCPCVHPQQNCLPTIIQQAVKSETPTVALTMTVATFSDATVSPLDISDINMRRPCALEASHRGNIRVKMLPSKARFFNWYSSKLTRRGKNRNFIALFSEVGKKCDENLNAFSREMKINAAHFSSHIEKGLNDIATTLRHRSGP</sequence>
<dbReference type="EMBL" id="CAJHJT010000012">
    <property type="protein sequence ID" value="CAD7000702.1"/>
    <property type="molecule type" value="Genomic_DNA"/>
</dbReference>
<name>A0A811UNB9_CERCA</name>
<reference evidence="1" key="1">
    <citation type="submission" date="2020-11" db="EMBL/GenBank/DDBJ databases">
        <authorList>
            <person name="Whitehead M."/>
        </authorList>
    </citation>
    <scope>NUCLEOTIDE SEQUENCE</scope>
    <source>
        <strain evidence="1">EGII</strain>
    </source>
</reference>
<dbReference type="Proteomes" id="UP000606786">
    <property type="component" value="Unassembled WGS sequence"/>
</dbReference>
<keyword evidence="2" id="KW-1185">Reference proteome</keyword>
<accession>A0A811UNB9</accession>
<dbReference type="AlphaFoldDB" id="A0A811UNB9"/>
<evidence type="ECO:0000313" key="1">
    <source>
        <dbReference type="EMBL" id="CAD7000702.1"/>
    </source>
</evidence>
<evidence type="ECO:0000313" key="2">
    <source>
        <dbReference type="Proteomes" id="UP000606786"/>
    </source>
</evidence>
<proteinExistence type="predicted"/>